<reference evidence="8" key="1">
    <citation type="journal article" date="2014" name="Int. J. Syst. Evol. Microbiol.">
        <title>Complete genome sequence of Corynebacterium casei LMG S-19264T (=DSM 44701T), isolated from a smear-ripened cheese.</title>
        <authorList>
            <consortium name="US DOE Joint Genome Institute (JGI-PGF)"/>
            <person name="Walter F."/>
            <person name="Albersmeier A."/>
            <person name="Kalinowski J."/>
            <person name="Ruckert C."/>
        </authorList>
    </citation>
    <scope>NUCLEOTIDE SEQUENCE</scope>
    <source>
        <strain evidence="8">KCTC 32513</strain>
    </source>
</reference>
<dbReference type="PANTHER" id="PTHR33930">
    <property type="entry name" value="ALKYL HYDROPEROXIDE REDUCTASE AHPD"/>
    <property type="match status" value="1"/>
</dbReference>
<keyword evidence="1 6" id="KW-0575">Peroxidase</keyword>
<dbReference type="GO" id="GO:0051920">
    <property type="term" value="F:peroxiredoxin activity"/>
    <property type="evidence" value="ECO:0007669"/>
    <property type="project" value="InterPro"/>
</dbReference>
<keyword evidence="2 6" id="KW-0049">Antioxidant</keyword>
<dbReference type="NCBIfam" id="TIGR00778">
    <property type="entry name" value="ahpD_dom"/>
    <property type="match status" value="1"/>
</dbReference>
<evidence type="ECO:0000256" key="6">
    <source>
        <dbReference type="HAMAP-Rule" id="MF_01676"/>
    </source>
</evidence>
<dbReference type="RefSeq" id="WP_189497629.1">
    <property type="nucleotide sequence ID" value="NZ_BMZH01000006.1"/>
</dbReference>
<evidence type="ECO:0000313" key="9">
    <source>
        <dbReference type="Proteomes" id="UP000634004"/>
    </source>
</evidence>
<keyword evidence="5 6" id="KW-0676">Redox-active center</keyword>
<evidence type="ECO:0000256" key="4">
    <source>
        <dbReference type="ARBA" id="ARBA00023157"/>
    </source>
</evidence>
<comment type="similarity">
    <text evidence="6">Belongs to the AhpD family.</text>
</comment>
<feature type="active site" description="Proton donor" evidence="6">
    <location>
        <position position="132"/>
    </location>
</feature>
<dbReference type="HAMAP" id="MF_01676">
    <property type="entry name" value="AhpD"/>
    <property type="match status" value="1"/>
</dbReference>
<dbReference type="EMBL" id="BMZH01000006">
    <property type="protein sequence ID" value="GHA95397.1"/>
    <property type="molecule type" value="Genomic_DNA"/>
</dbReference>
<dbReference type="GO" id="GO:0032843">
    <property type="term" value="F:hydroperoxide reductase activity"/>
    <property type="evidence" value="ECO:0007669"/>
    <property type="project" value="InterPro"/>
</dbReference>
<name>A0A8J3CRA2_9PROT</name>
<reference evidence="8" key="2">
    <citation type="submission" date="2020-09" db="EMBL/GenBank/DDBJ databases">
        <authorList>
            <person name="Sun Q."/>
            <person name="Kim S."/>
        </authorList>
    </citation>
    <scope>NUCLEOTIDE SEQUENCE</scope>
    <source>
        <strain evidence="8">KCTC 32513</strain>
    </source>
</reference>
<comment type="function">
    <text evidence="6">Antioxidant protein with alkyl hydroperoxidase activity. Required for the reduction of the AhpC active site cysteine residues and for the regeneration of the AhpC enzyme activity.</text>
</comment>
<comment type="caution">
    <text evidence="8">The sequence shown here is derived from an EMBL/GenBank/DDBJ whole genome shotgun (WGS) entry which is preliminary data.</text>
</comment>
<feature type="disulfide bond" evidence="6">
    <location>
        <begin position="132"/>
        <end position="135"/>
    </location>
</feature>
<dbReference type="AlphaFoldDB" id="A0A8J3CRA2"/>
<dbReference type="Pfam" id="PF02627">
    <property type="entry name" value="CMD"/>
    <property type="match status" value="1"/>
</dbReference>
<gene>
    <name evidence="6 8" type="primary">ahpD</name>
    <name evidence="8" type="ORF">GCM10009069_18000</name>
</gene>
<evidence type="ECO:0000256" key="2">
    <source>
        <dbReference type="ARBA" id="ARBA00022862"/>
    </source>
</evidence>
<evidence type="ECO:0000256" key="1">
    <source>
        <dbReference type="ARBA" id="ARBA00022559"/>
    </source>
</evidence>
<evidence type="ECO:0000259" key="7">
    <source>
        <dbReference type="Pfam" id="PF02627"/>
    </source>
</evidence>
<proteinExistence type="inferred from homology"/>
<dbReference type="GO" id="GO:0006979">
    <property type="term" value="P:response to oxidative stress"/>
    <property type="evidence" value="ECO:0007669"/>
    <property type="project" value="InterPro"/>
</dbReference>
<dbReference type="InterPro" id="IPR029032">
    <property type="entry name" value="AhpD-like"/>
</dbReference>
<keyword evidence="9" id="KW-1185">Reference proteome</keyword>
<protein>
    <recommendedName>
        <fullName evidence="6">Alkyl hydroperoxide reductase AhpD</fullName>
        <ecNumber evidence="6">1.11.1.28</ecNumber>
    </recommendedName>
    <alternativeName>
        <fullName evidence="6">Alkylhydroperoxidase AhpD</fullName>
    </alternativeName>
</protein>
<feature type="active site" description="Cysteine sulfenic acid (-SOH) intermediate" evidence="6">
    <location>
        <position position="135"/>
    </location>
</feature>
<evidence type="ECO:0000256" key="5">
    <source>
        <dbReference type="ARBA" id="ARBA00023284"/>
    </source>
</evidence>
<dbReference type="SUPFAM" id="SSF69118">
    <property type="entry name" value="AhpD-like"/>
    <property type="match status" value="1"/>
</dbReference>
<dbReference type="EC" id="1.11.1.28" evidence="6"/>
<comment type="catalytic activity">
    <reaction evidence="6">
        <text>N(6)-[(R)-dihydrolipoyl]-L-lysyl-[lipoyl-carrier protein] + a hydroperoxide = N(6)-[(R)-lipoyl]-L-lysyl-[lipoyl-carrier protein] + an alcohol + H2O</text>
        <dbReference type="Rhea" id="RHEA:62636"/>
        <dbReference type="Rhea" id="RHEA-COMP:10502"/>
        <dbReference type="Rhea" id="RHEA-COMP:16355"/>
        <dbReference type="ChEBI" id="CHEBI:15377"/>
        <dbReference type="ChEBI" id="CHEBI:30879"/>
        <dbReference type="ChEBI" id="CHEBI:35924"/>
        <dbReference type="ChEBI" id="CHEBI:83099"/>
        <dbReference type="ChEBI" id="CHEBI:83100"/>
        <dbReference type="EC" id="1.11.1.28"/>
    </reaction>
</comment>
<feature type="disulfide bond" description="Interchain (with AhpC); in linked form" evidence="6">
    <location>
        <position position="135"/>
    </location>
</feature>
<dbReference type="GO" id="GO:0045454">
    <property type="term" value="P:cell redox homeostasis"/>
    <property type="evidence" value="ECO:0007669"/>
    <property type="project" value="TreeGrafter"/>
</dbReference>
<feature type="domain" description="Carboxymuconolactone decarboxylase-like" evidence="7">
    <location>
        <begin position="97"/>
        <end position="171"/>
    </location>
</feature>
<keyword evidence="4 6" id="KW-1015">Disulfide bond</keyword>
<dbReference type="PANTHER" id="PTHR33930:SF7">
    <property type="entry name" value="ALKYL HYDROPEROXIDE REDUCTASE AHPD"/>
    <property type="match status" value="1"/>
</dbReference>
<evidence type="ECO:0000313" key="8">
    <source>
        <dbReference type="EMBL" id="GHA95397.1"/>
    </source>
</evidence>
<evidence type="ECO:0000256" key="3">
    <source>
        <dbReference type="ARBA" id="ARBA00023002"/>
    </source>
</evidence>
<dbReference type="GO" id="GO:0015036">
    <property type="term" value="F:disulfide oxidoreductase activity"/>
    <property type="evidence" value="ECO:0007669"/>
    <property type="project" value="TreeGrafter"/>
</dbReference>
<keyword evidence="3 6" id="KW-0560">Oxidoreductase</keyword>
<dbReference type="Gene3D" id="1.20.1290.10">
    <property type="entry name" value="AhpD-like"/>
    <property type="match status" value="1"/>
</dbReference>
<dbReference type="InterPro" id="IPR004674">
    <property type="entry name" value="AhpD"/>
</dbReference>
<dbReference type="InterPro" id="IPR004675">
    <property type="entry name" value="AhpD_core"/>
</dbReference>
<organism evidence="8 9">
    <name type="scientific">Algimonas arctica</name>
    <dbReference type="NCBI Taxonomy" id="1479486"/>
    <lineage>
        <taxon>Bacteria</taxon>
        <taxon>Pseudomonadati</taxon>
        <taxon>Pseudomonadota</taxon>
        <taxon>Alphaproteobacteria</taxon>
        <taxon>Maricaulales</taxon>
        <taxon>Robiginitomaculaceae</taxon>
        <taxon>Algimonas</taxon>
    </lineage>
</organism>
<dbReference type="InterPro" id="IPR003779">
    <property type="entry name" value="CMD-like"/>
</dbReference>
<dbReference type="Proteomes" id="UP000634004">
    <property type="component" value="Unassembled WGS sequence"/>
</dbReference>
<sequence>MALSELKSALPDYAKDIKLNLGRVLAADGMDGLSKEAVAGVALASAYATKNAAVITAITEEVTASDALVEAAKAAATIMAMNNIYYRFTHLVSDNQYAKMPANLRMNVIGNPGIDKVDFELMSLAVSAINGCGMCMDAHVAEVIKGGVKPAGVQTAIRIGAVLSAAAQALAIESV</sequence>
<accession>A0A8J3CRA2</accession>